<sequence>MDGVIQESLLILAGHGHDNLVAEEEQHNSPLRLINTIATNYKLIKQHTQQTSNNNNQNINALNSTINNQLLKHYQQTLIDLELKLLTHHPSLVPANQHNQPAPPLSTITAQLNQYQPILLKLNQLINQLPSTTTTTQLIQLIHNHQTSTGSPPLALILNNLQLAIEQLWINQFRSFIIHQSKQQEQELFQFNNNQFSFNKSNLPILPSLEPRHELLHTINQICHAISILNNLNSTRLPKELQQQLTNALQSIHSISNPHFRIALKNIQEILSNYLFSNYLTREILSTTLKTITDIFFLRNTTFRETLVEGLVRLKANQTTTSERGGGRGRRRMNGRELDVLLLKAGISTELGEDPGGRPIDIQGFSFQLIQESSSSENQDQEDEQAESQKRNADPSFSRSILSSSQPVSLTYTPKPGLSLFLTKPICQTYADIHRCLFAFLIGQQTYKEAWRELSQKERLRSRLDGRLLTTTTTTTTLKATGGDPETVRALLRVGFEGLRRIGWFLDTMLDYFFAQVIEPSIESFSAAIEAHYQSLSSSSAHHPSTADSGLKNNNRSSTSADFFAIHAHFLARIQTGLLALEPQNHNNNKDRGGGRWMMVDLLDSCFEFLALLQAWSFELIPSLLSDLSSSSHQVDDHQSQVLRDRRAHLTGILERFTSLLNRFVLELRRDHHHQSSHHLSSSRSNGQHQKQEEEEEEDLAGLGIAFFEPGSMMLSDLKAAGFRRACLDALGLKFDFNLAFDSARPFAPPHPPPSTSPSNQ</sequence>
<comment type="caution">
    <text evidence="8">The sequence shown here is derived from an EMBL/GenBank/DDBJ whole genome shotgun (WGS) entry which is preliminary data.</text>
</comment>
<dbReference type="Gene3D" id="1.20.120.1900">
    <property type="entry name" value="Gamma-tubulin complex, C-terminal domain"/>
    <property type="match status" value="1"/>
</dbReference>
<dbReference type="Proteomes" id="UP000325313">
    <property type="component" value="Unassembled WGS sequence"/>
</dbReference>
<dbReference type="GO" id="GO:0031122">
    <property type="term" value="P:cytoplasmic microtubule organization"/>
    <property type="evidence" value="ECO:0007669"/>
    <property type="project" value="TreeGrafter"/>
</dbReference>
<dbReference type="InterPro" id="IPR007259">
    <property type="entry name" value="GCP"/>
</dbReference>
<comment type="subcellular location">
    <subcellularLocation>
        <location evidence="5">Cytoplasm</location>
        <location evidence="5">Cytoskeleton</location>
        <location evidence="5">Microtubule organizing center</location>
    </subcellularLocation>
</comment>
<evidence type="ECO:0000256" key="5">
    <source>
        <dbReference type="RuleBase" id="RU363050"/>
    </source>
</evidence>
<evidence type="ECO:0000313" key="11">
    <source>
        <dbReference type="Proteomes" id="UP000325313"/>
    </source>
</evidence>
<dbReference type="EMBL" id="VDEP01000406">
    <property type="protein sequence ID" value="KAA1088408.1"/>
    <property type="molecule type" value="Genomic_DNA"/>
</dbReference>
<dbReference type="GO" id="GO:0000278">
    <property type="term" value="P:mitotic cell cycle"/>
    <property type="evidence" value="ECO:0007669"/>
    <property type="project" value="TreeGrafter"/>
</dbReference>
<dbReference type="OrthoDB" id="1608002at2759"/>
<dbReference type="GO" id="GO:0000930">
    <property type="term" value="C:gamma-tubulin complex"/>
    <property type="evidence" value="ECO:0007669"/>
    <property type="project" value="TreeGrafter"/>
</dbReference>
<proteinExistence type="inferred from homology"/>
<dbReference type="PANTHER" id="PTHR19302:SF13">
    <property type="entry name" value="GAMMA-TUBULIN COMPLEX COMPONENT 2"/>
    <property type="match status" value="1"/>
</dbReference>
<dbReference type="GO" id="GO:0051011">
    <property type="term" value="F:microtubule minus-end binding"/>
    <property type="evidence" value="ECO:0007669"/>
    <property type="project" value="TreeGrafter"/>
</dbReference>
<dbReference type="InterPro" id="IPR040457">
    <property type="entry name" value="GCP_C"/>
</dbReference>
<name>A0A5B0NKB7_PUCGR</name>
<dbReference type="PANTHER" id="PTHR19302">
    <property type="entry name" value="GAMMA TUBULIN COMPLEX PROTEIN"/>
    <property type="match status" value="1"/>
</dbReference>
<dbReference type="Proteomes" id="UP000324748">
    <property type="component" value="Unassembled WGS sequence"/>
</dbReference>
<dbReference type="GO" id="GO:0000922">
    <property type="term" value="C:spindle pole"/>
    <property type="evidence" value="ECO:0007669"/>
    <property type="project" value="InterPro"/>
</dbReference>
<keyword evidence="10" id="KW-1185">Reference proteome</keyword>
<evidence type="ECO:0000313" key="10">
    <source>
        <dbReference type="Proteomes" id="UP000324748"/>
    </source>
</evidence>
<comment type="similarity">
    <text evidence="1 5">Belongs to the TUBGCP family.</text>
</comment>
<dbReference type="GO" id="GO:0007020">
    <property type="term" value="P:microtubule nucleation"/>
    <property type="evidence" value="ECO:0007669"/>
    <property type="project" value="InterPro"/>
</dbReference>
<evidence type="ECO:0000256" key="2">
    <source>
        <dbReference type="ARBA" id="ARBA00022490"/>
    </source>
</evidence>
<evidence type="ECO:0000256" key="6">
    <source>
        <dbReference type="SAM" id="MobiDB-lite"/>
    </source>
</evidence>
<evidence type="ECO:0000256" key="1">
    <source>
        <dbReference type="ARBA" id="ARBA00010337"/>
    </source>
</evidence>
<dbReference type="Pfam" id="PF04130">
    <property type="entry name" value="GCP_C_terminal"/>
    <property type="match status" value="1"/>
</dbReference>
<dbReference type="GO" id="GO:0005874">
    <property type="term" value="C:microtubule"/>
    <property type="evidence" value="ECO:0007669"/>
    <property type="project" value="UniProtKB-KW"/>
</dbReference>
<accession>A0A5B0NKB7</accession>
<dbReference type="GO" id="GO:0051225">
    <property type="term" value="P:spindle assembly"/>
    <property type="evidence" value="ECO:0007669"/>
    <property type="project" value="TreeGrafter"/>
</dbReference>
<keyword evidence="2 5" id="KW-0963">Cytoplasm</keyword>
<dbReference type="InterPro" id="IPR042241">
    <property type="entry name" value="GCP_C_sf"/>
</dbReference>
<reference evidence="10 11" key="1">
    <citation type="submission" date="2019-05" db="EMBL/GenBank/DDBJ databases">
        <title>Emergence of the Ug99 lineage of the wheat stem rust pathogen through somatic hybridization.</title>
        <authorList>
            <person name="Li F."/>
            <person name="Upadhyaya N.M."/>
            <person name="Sperschneider J."/>
            <person name="Matny O."/>
            <person name="Nguyen-Phuc H."/>
            <person name="Mago R."/>
            <person name="Raley C."/>
            <person name="Miller M.E."/>
            <person name="Silverstein K.A.T."/>
            <person name="Henningsen E."/>
            <person name="Hirsch C.D."/>
            <person name="Visser B."/>
            <person name="Pretorius Z.A."/>
            <person name="Steffenson B.J."/>
            <person name="Schwessinger B."/>
            <person name="Dodds P.N."/>
            <person name="Figueroa M."/>
        </authorList>
    </citation>
    <scope>NUCLEOTIDE SEQUENCE [LARGE SCALE GENOMIC DNA]</scope>
    <source>
        <strain evidence="9">21-0</strain>
        <strain evidence="8 11">Ug99</strain>
    </source>
</reference>
<organism evidence="8 11">
    <name type="scientific">Puccinia graminis f. sp. tritici</name>
    <dbReference type="NCBI Taxonomy" id="56615"/>
    <lineage>
        <taxon>Eukaryota</taxon>
        <taxon>Fungi</taxon>
        <taxon>Dikarya</taxon>
        <taxon>Basidiomycota</taxon>
        <taxon>Pucciniomycotina</taxon>
        <taxon>Pucciniomycetes</taxon>
        <taxon>Pucciniales</taxon>
        <taxon>Pucciniaceae</taxon>
        <taxon>Puccinia</taxon>
    </lineage>
</organism>
<evidence type="ECO:0000313" key="8">
    <source>
        <dbReference type="EMBL" id="KAA1088408.1"/>
    </source>
</evidence>
<keyword evidence="3 5" id="KW-0493">Microtubule</keyword>
<evidence type="ECO:0000313" key="9">
    <source>
        <dbReference type="EMBL" id="KAA1105397.1"/>
    </source>
</evidence>
<feature type="region of interest" description="Disordered" evidence="6">
    <location>
        <begin position="675"/>
        <end position="696"/>
    </location>
</feature>
<dbReference type="AlphaFoldDB" id="A0A5B0NKB7"/>
<dbReference type="GO" id="GO:0051321">
    <property type="term" value="P:meiotic cell cycle"/>
    <property type="evidence" value="ECO:0007669"/>
    <property type="project" value="TreeGrafter"/>
</dbReference>
<dbReference type="EMBL" id="VSWC01000040">
    <property type="protein sequence ID" value="KAA1105397.1"/>
    <property type="molecule type" value="Genomic_DNA"/>
</dbReference>
<evidence type="ECO:0000259" key="7">
    <source>
        <dbReference type="Pfam" id="PF04130"/>
    </source>
</evidence>
<keyword evidence="4 5" id="KW-0206">Cytoskeleton</keyword>
<evidence type="ECO:0000256" key="4">
    <source>
        <dbReference type="ARBA" id="ARBA00023212"/>
    </source>
</evidence>
<dbReference type="GO" id="GO:0043015">
    <property type="term" value="F:gamma-tubulin binding"/>
    <property type="evidence" value="ECO:0007669"/>
    <property type="project" value="InterPro"/>
</dbReference>
<gene>
    <name evidence="9" type="ORF">PGT21_005971</name>
    <name evidence="8" type="ORF">PGTUg99_025764</name>
</gene>
<evidence type="ECO:0000256" key="3">
    <source>
        <dbReference type="ARBA" id="ARBA00022701"/>
    </source>
</evidence>
<feature type="region of interest" description="Disordered" evidence="6">
    <location>
        <begin position="373"/>
        <end position="402"/>
    </location>
</feature>
<dbReference type="GO" id="GO:0044732">
    <property type="term" value="C:mitotic spindle pole body"/>
    <property type="evidence" value="ECO:0007669"/>
    <property type="project" value="TreeGrafter"/>
</dbReference>
<feature type="domain" description="Gamma tubulin complex component C-terminal" evidence="7">
    <location>
        <begin position="372"/>
        <end position="680"/>
    </location>
</feature>
<protein>
    <recommendedName>
        <fullName evidence="5">Spindle pole body component</fullName>
    </recommendedName>
</protein>